<dbReference type="RefSeq" id="WP_131155798.1">
    <property type="nucleotide sequence ID" value="NZ_CP036402.1"/>
</dbReference>
<proteinExistence type="inferred from homology"/>
<protein>
    <submittedName>
        <fullName evidence="3">NAD(P)-dependent oxidoreductase</fullName>
    </submittedName>
</protein>
<feature type="domain" description="NAD-dependent epimerase/dehydratase" evidence="2">
    <location>
        <begin position="6"/>
        <end position="227"/>
    </location>
</feature>
<dbReference type="Pfam" id="PF01370">
    <property type="entry name" value="Epimerase"/>
    <property type="match status" value="1"/>
</dbReference>
<dbReference type="AlphaFoldDB" id="A0A411YHJ3"/>
<name>A0A411YHJ3_9ACTN</name>
<organism evidence="3 4">
    <name type="scientific">Egibacter rhizosphaerae</name>
    <dbReference type="NCBI Taxonomy" id="1670831"/>
    <lineage>
        <taxon>Bacteria</taxon>
        <taxon>Bacillati</taxon>
        <taxon>Actinomycetota</taxon>
        <taxon>Nitriliruptoria</taxon>
        <taxon>Egibacterales</taxon>
        <taxon>Egibacteraceae</taxon>
        <taxon>Egibacter</taxon>
    </lineage>
</organism>
<dbReference type="Proteomes" id="UP000291469">
    <property type="component" value="Chromosome"/>
</dbReference>
<keyword evidence="4" id="KW-1185">Reference proteome</keyword>
<dbReference type="InterPro" id="IPR001509">
    <property type="entry name" value="Epimerase_deHydtase"/>
</dbReference>
<evidence type="ECO:0000313" key="3">
    <source>
        <dbReference type="EMBL" id="QBI20805.1"/>
    </source>
</evidence>
<dbReference type="CDD" id="cd08946">
    <property type="entry name" value="SDR_e"/>
    <property type="match status" value="1"/>
</dbReference>
<gene>
    <name evidence="3" type="ORF">ER308_15340</name>
</gene>
<dbReference type="OrthoDB" id="9803892at2"/>
<dbReference type="InterPro" id="IPR036291">
    <property type="entry name" value="NAD(P)-bd_dom_sf"/>
</dbReference>
<dbReference type="PANTHER" id="PTHR43000">
    <property type="entry name" value="DTDP-D-GLUCOSE 4,6-DEHYDRATASE-RELATED"/>
    <property type="match status" value="1"/>
</dbReference>
<dbReference type="Gene3D" id="3.40.50.720">
    <property type="entry name" value="NAD(P)-binding Rossmann-like Domain"/>
    <property type="match status" value="1"/>
</dbReference>
<reference evidence="3 4" key="1">
    <citation type="submission" date="2019-01" db="EMBL/GenBank/DDBJ databases">
        <title>Egibacter rhizosphaerae EGI 80759T.</title>
        <authorList>
            <person name="Chen D.-D."/>
            <person name="Tian Y."/>
            <person name="Jiao J.-Y."/>
            <person name="Zhang X.-T."/>
            <person name="Zhang Y.-G."/>
            <person name="Zhang Y."/>
            <person name="Xiao M."/>
            <person name="Shu W.-S."/>
            <person name="Li W.-J."/>
        </authorList>
    </citation>
    <scope>NUCLEOTIDE SEQUENCE [LARGE SCALE GENOMIC DNA]</scope>
    <source>
        <strain evidence="3 4">EGI 80759</strain>
    </source>
</reference>
<comment type="similarity">
    <text evidence="1">Belongs to the NAD(P)-dependent epimerase/dehydratase family.</text>
</comment>
<evidence type="ECO:0000256" key="1">
    <source>
        <dbReference type="ARBA" id="ARBA00007637"/>
    </source>
</evidence>
<dbReference type="EMBL" id="CP036402">
    <property type="protein sequence ID" value="QBI20805.1"/>
    <property type="molecule type" value="Genomic_DNA"/>
</dbReference>
<evidence type="ECO:0000259" key="2">
    <source>
        <dbReference type="Pfam" id="PF01370"/>
    </source>
</evidence>
<dbReference type="SUPFAM" id="SSF51735">
    <property type="entry name" value="NAD(P)-binding Rossmann-fold domains"/>
    <property type="match status" value="1"/>
</dbReference>
<accession>A0A411YHJ3</accession>
<sequence>MSEERVLVTGASGYLGRTVTRAERAAGRDVVAIDAHGEAGIEQVDLTERAAVAELLRTERFDTVVHLAAAAVGAAGLLASARTDPVMAADVNVAATAHLAHAARESGVARFVYGSSTTVYGPAEDYDDARVTEAACLRPTTVYGATKASAEHLARTVLAGSPTRFTAVRLPLVYGGERWYGGALADLMRVVEAARAGESFEVELPADEADWVHVDDAATAFGAVSAVGEPAGAYHVVGHTGSVLELAQRVADGFGAREVSVRPAEHGGTGALPLIDDSRARQGLGFAPKRSDVEAAAASLIAGD</sequence>
<evidence type="ECO:0000313" key="4">
    <source>
        <dbReference type="Proteomes" id="UP000291469"/>
    </source>
</evidence>
<dbReference type="KEGG" id="erz:ER308_15340"/>